<dbReference type="GO" id="GO:0016226">
    <property type="term" value="P:iron-sulfur cluster assembly"/>
    <property type="evidence" value="ECO:0007669"/>
    <property type="project" value="InterPro"/>
</dbReference>
<name>A0A061H5E0_9BASI</name>
<organism evidence="8 9">
    <name type="scientific">Pseudozyma flocculosa PF-1</name>
    <dbReference type="NCBI Taxonomy" id="1277687"/>
    <lineage>
        <taxon>Eukaryota</taxon>
        <taxon>Fungi</taxon>
        <taxon>Dikarya</taxon>
        <taxon>Basidiomycota</taxon>
        <taxon>Ustilaginomycotina</taxon>
        <taxon>Ustilaginomycetes</taxon>
        <taxon>Ustilaginales</taxon>
        <taxon>Ustilaginaceae</taxon>
        <taxon>Pseudozyma</taxon>
    </lineage>
</organism>
<dbReference type="GO" id="GO:0005739">
    <property type="term" value="C:mitochondrion"/>
    <property type="evidence" value="ECO:0007669"/>
    <property type="project" value="TreeGrafter"/>
</dbReference>
<feature type="compositionally biased region" description="Polar residues" evidence="7">
    <location>
        <begin position="35"/>
        <end position="44"/>
    </location>
</feature>
<dbReference type="GO" id="GO:0051539">
    <property type="term" value="F:4 iron, 4 sulfur cluster binding"/>
    <property type="evidence" value="ECO:0007669"/>
    <property type="project" value="TreeGrafter"/>
</dbReference>
<evidence type="ECO:0000256" key="4">
    <source>
        <dbReference type="ARBA" id="ARBA00023004"/>
    </source>
</evidence>
<dbReference type="RefSeq" id="XP_007880314.1">
    <property type="nucleotide sequence ID" value="XM_007882123.1"/>
</dbReference>
<reference evidence="8 9" key="1">
    <citation type="journal article" date="2013" name="Plant Cell">
        <title>The transition from a phytopathogenic smut ancestor to an anamorphic biocontrol agent deciphered by comparative whole-genome analysis.</title>
        <authorList>
            <person name="Lefebvre F."/>
            <person name="Joly D.L."/>
            <person name="Labbe C."/>
            <person name="Teichmann B."/>
            <person name="Linning R."/>
            <person name="Belzile F."/>
            <person name="Bakkeren G."/>
            <person name="Belanger R.R."/>
        </authorList>
    </citation>
    <scope>NUCLEOTIDE SEQUENCE [LARGE SCALE GENOMIC DNA]</scope>
    <source>
        <strain evidence="8 9">PF-1</strain>
    </source>
</reference>
<keyword evidence="5" id="KW-0411">Iron-sulfur</keyword>
<dbReference type="HAMAP" id="MF_02040">
    <property type="entry name" value="Mrp_NBP35"/>
    <property type="match status" value="1"/>
</dbReference>
<feature type="region of interest" description="Disordered" evidence="7">
    <location>
        <begin position="31"/>
        <end position="71"/>
    </location>
</feature>
<proteinExistence type="inferred from homology"/>
<evidence type="ECO:0000313" key="8">
    <source>
        <dbReference type="EMBL" id="EPQ27853.1"/>
    </source>
</evidence>
<dbReference type="Proteomes" id="UP000053664">
    <property type="component" value="Unassembled WGS sequence"/>
</dbReference>
<dbReference type="OrthoDB" id="1741334at2759"/>
<evidence type="ECO:0000256" key="3">
    <source>
        <dbReference type="ARBA" id="ARBA00022840"/>
    </source>
</evidence>
<feature type="compositionally biased region" description="Low complexity" evidence="7">
    <location>
        <begin position="217"/>
        <end position="235"/>
    </location>
</feature>
<keyword evidence="3" id="KW-0067">ATP-binding</keyword>
<sequence>MSMPTSSVRICAPCRRVALLQHHLARTARLPSPRLFSSTPSAPSHDNPLGLPRNNERRPPQMPRRGTGVPEKRSIPYVKKVLAVSSGKGGVGKSTISANLALALAQTAADCPSSISASPRKPRIGLLDLDIFGPSVPKLMGLEDVGEPELTQDGGLIPLVNHGISCMSMGFLLPPGTSGSNADTPVVWRGMMVMKATQQLLFDVDWRRGASPDTPRSDASNSSPATAAAAAATTSTTPAEDWLDVLVIDMPPGTGDVALSLSQLVKVDGAVVVSTPQEVALIDARKGVSMFNKVKVPIAGLVLNMSHFVSPDTGRAFELFGPSRPFDDYAQQRGLPILGRIPLQPDVSTGGDRGQPTVLRPTIQVESGNGQVGGAAETRDNLARDEFLAIAKQCWQKLA</sequence>
<comment type="similarity">
    <text evidence="6">Belongs to the Mrp/NBP35 ATP-binding proteins family.</text>
</comment>
<dbReference type="eggNOG" id="KOG3022">
    <property type="taxonomic scope" value="Eukaryota"/>
</dbReference>
<dbReference type="CDD" id="cd02037">
    <property type="entry name" value="Mrp_NBP35"/>
    <property type="match status" value="1"/>
</dbReference>
<dbReference type="HOGENOM" id="CLU_024839_0_2_1"/>
<keyword evidence="1" id="KW-0479">Metal-binding</keyword>
<dbReference type="Pfam" id="PF10609">
    <property type="entry name" value="ParA"/>
    <property type="match status" value="2"/>
</dbReference>
<evidence type="ECO:0000256" key="2">
    <source>
        <dbReference type="ARBA" id="ARBA00022741"/>
    </source>
</evidence>
<dbReference type="GO" id="GO:0005524">
    <property type="term" value="F:ATP binding"/>
    <property type="evidence" value="ECO:0007669"/>
    <property type="project" value="UniProtKB-KW"/>
</dbReference>
<gene>
    <name evidence="8" type="ORF">PFL1_04597</name>
</gene>
<dbReference type="AlphaFoldDB" id="A0A061H5E0"/>
<feature type="region of interest" description="Disordered" evidence="7">
    <location>
        <begin position="208"/>
        <end position="235"/>
    </location>
</feature>
<dbReference type="InterPro" id="IPR027417">
    <property type="entry name" value="P-loop_NTPase"/>
</dbReference>
<evidence type="ECO:0000256" key="6">
    <source>
        <dbReference type="ARBA" id="ARBA00024036"/>
    </source>
</evidence>
<evidence type="ECO:0000256" key="7">
    <source>
        <dbReference type="SAM" id="MobiDB-lite"/>
    </source>
</evidence>
<dbReference type="GO" id="GO:0140663">
    <property type="term" value="F:ATP-dependent FeS chaperone activity"/>
    <property type="evidence" value="ECO:0007669"/>
    <property type="project" value="InterPro"/>
</dbReference>
<dbReference type="InterPro" id="IPR044304">
    <property type="entry name" value="NUBPL-like"/>
</dbReference>
<dbReference type="InterPro" id="IPR019591">
    <property type="entry name" value="Mrp/NBP35_ATP-bd"/>
</dbReference>
<dbReference type="PANTHER" id="PTHR42961">
    <property type="entry name" value="IRON-SULFUR PROTEIN NUBPL"/>
    <property type="match status" value="1"/>
</dbReference>
<protein>
    <submittedName>
        <fullName evidence="8">Uncharacterized protein</fullName>
    </submittedName>
</protein>
<evidence type="ECO:0000256" key="1">
    <source>
        <dbReference type="ARBA" id="ARBA00022723"/>
    </source>
</evidence>
<dbReference type="GeneID" id="19318698"/>
<dbReference type="Gene3D" id="3.40.50.300">
    <property type="entry name" value="P-loop containing nucleotide triphosphate hydrolases"/>
    <property type="match status" value="1"/>
</dbReference>
<keyword evidence="4" id="KW-0408">Iron</keyword>
<evidence type="ECO:0000313" key="9">
    <source>
        <dbReference type="Proteomes" id="UP000053664"/>
    </source>
</evidence>
<evidence type="ECO:0000256" key="5">
    <source>
        <dbReference type="ARBA" id="ARBA00023014"/>
    </source>
</evidence>
<dbReference type="KEGG" id="pfp:PFL1_04597"/>
<dbReference type="GO" id="GO:0032981">
    <property type="term" value="P:mitochondrial respiratory chain complex I assembly"/>
    <property type="evidence" value="ECO:0007669"/>
    <property type="project" value="TreeGrafter"/>
</dbReference>
<dbReference type="EMBL" id="KE361637">
    <property type="protein sequence ID" value="EPQ27853.1"/>
    <property type="molecule type" value="Genomic_DNA"/>
</dbReference>
<accession>A0A061H5E0</accession>
<dbReference type="SUPFAM" id="SSF52540">
    <property type="entry name" value="P-loop containing nucleoside triphosphate hydrolases"/>
    <property type="match status" value="1"/>
</dbReference>
<dbReference type="PANTHER" id="PTHR42961:SF2">
    <property type="entry name" value="IRON-SULFUR PROTEIN NUBPL"/>
    <property type="match status" value="1"/>
</dbReference>
<keyword evidence="2" id="KW-0547">Nucleotide-binding</keyword>
<dbReference type="GO" id="GO:0046872">
    <property type="term" value="F:metal ion binding"/>
    <property type="evidence" value="ECO:0007669"/>
    <property type="project" value="UniProtKB-KW"/>
</dbReference>
<dbReference type="InterPro" id="IPR033756">
    <property type="entry name" value="YlxH/NBP35"/>
</dbReference>